<gene>
    <name evidence="1" type="ORF">BXY53_1105</name>
</gene>
<dbReference type="Gene3D" id="3.40.190.10">
    <property type="entry name" value="Periplasmic binding protein-like II"/>
    <property type="match status" value="2"/>
</dbReference>
<sequence length="254" mass="26760">MTVQDIPVVVFAAGSLEAPLNRIADSFTAAFHDKVQPYFGPSGVLRQEIEWGETAHVFASANMEHPGALEAEGGGGPVALFARNALCALARGDMTVTPDTLLDVLLKDDITVGISTPKADPSGDYALAMFERAEAVAPGAADRLKAKALTLTGAPESTPPPEGHNPYAWVIEEGAADIFLTYRTNAARAVVQKPDLQMVALPPQLAVSADYGLMVMNGAPEAAWRFALYVLSPAGQAILAEYGFDAVNLPQGDR</sequence>
<evidence type="ECO:0000313" key="1">
    <source>
        <dbReference type="EMBL" id="RIA56014.1"/>
    </source>
</evidence>
<dbReference type="RefSeq" id="WP_119060851.1">
    <property type="nucleotide sequence ID" value="NZ_QXDF01000001.1"/>
</dbReference>
<dbReference type="PANTHER" id="PTHR30632">
    <property type="entry name" value="MOLYBDATE-BINDING PERIPLASMIC PROTEIN"/>
    <property type="match status" value="1"/>
</dbReference>
<name>A0A397QD50_9HYPH</name>
<comment type="caution">
    <text evidence="1">The sequence shown here is derived from an EMBL/GenBank/DDBJ whole genome shotgun (WGS) entry which is preliminary data.</text>
</comment>
<proteinExistence type="predicted"/>
<dbReference type="GO" id="GO:0015689">
    <property type="term" value="P:molybdate ion transport"/>
    <property type="evidence" value="ECO:0007669"/>
    <property type="project" value="TreeGrafter"/>
</dbReference>
<dbReference type="OrthoDB" id="516817at2"/>
<keyword evidence="2" id="KW-1185">Reference proteome</keyword>
<dbReference type="GO" id="GO:0030973">
    <property type="term" value="F:molybdate ion binding"/>
    <property type="evidence" value="ECO:0007669"/>
    <property type="project" value="TreeGrafter"/>
</dbReference>
<dbReference type="EMBL" id="QXDF01000001">
    <property type="protein sequence ID" value="RIA56014.1"/>
    <property type="molecule type" value="Genomic_DNA"/>
</dbReference>
<organism evidence="1 2">
    <name type="scientific">Dichotomicrobium thermohalophilum</name>
    <dbReference type="NCBI Taxonomy" id="933063"/>
    <lineage>
        <taxon>Bacteria</taxon>
        <taxon>Pseudomonadati</taxon>
        <taxon>Pseudomonadota</taxon>
        <taxon>Alphaproteobacteria</taxon>
        <taxon>Hyphomicrobiales</taxon>
        <taxon>Hyphomicrobiaceae</taxon>
        <taxon>Dichotomicrobium</taxon>
    </lineage>
</organism>
<dbReference type="NCBIfam" id="NF002917">
    <property type="entry name" value="PRK03537.1-3"/>
    <property type="match status" value="1"/>
</dbReference>
<dbReference type="AlphaFoldDB" id="A0A397QD50"/>
<dbReference type="SUPFAM" id="SSF53850">
    <property type="entry name" value="Periplasmic binding protein-like II"/>
    <property type="match status" value="1"/>
</dbReference>
<evidence type="ECO:0000313" key="2">
    <source>
        <dbReference type="Proteomes" id="UP000266273"/>
    </source>
</evidence>
<dbReference type="Proteomes" id="UP000266273">
    <property type="component" value="Unassembled WGS sequence"/>
</dbReference>
<dbReference type="Pfam" id="PF13531">
    <property type="entry name" value="SBP_bac_11"/>
    <property type="match status" value="1"/>
</dbReference>
<dbReference type="InterPro" id="IPR050682">
    <property type="entry name" value="ModA/WtpA"/>
</dbReference>
<reference evidence="1 2" key="1">
    <citation type="submission" date="2018-08" db="EMBL/GenBank/DDBJ databases">
        <title>Genomic Encyclopedia of Archaeal and Bacterial Type Strains, Phase II (KMG-II): from individual species to whole genera.</title>
        <authorList>
            <person name="Goeker M."/>
        </authorList>
    </citation>
    <scope>NUCLEOTIDE SEQUENCE [LARGE SCALE GENOMIC DNA]</scope>
    <source>
        <strain evidence="1 2">DSM 5002</strain>
    </source>
</reference>
<accession>A0A397QD50</accession>
<dbReference type="PANTHER" id="PTHR30632:SF0">
    <property type="entry name" value="SULFATE-BINDING PROTEIN"/>
    <property type="match status" value="1"/>
</dbReference>
<protein>
    <submittedName>
        <fullName evidence="1">ABC-type molybdate transport system substrate-binding protein</fullName>
    </submittedName>
</protein>